<feature type="compositionally biased region" description="Polar residues" evidence="1">
    <location>
        <begin position="311"/>
        <end position="323"/>
    </location>
</feature>
<sequence>MNPLYTAWEVSDEVDDLSEAGQVPEERPGWDLPEKILLPVRSSNKALKEHKNKQLDMPITRLFHKKSDLSTSKQFTGPDLHPTSLDNSRVKSLIPLTQRLFSAACAEPRKEIAFGKNQEISKPAHHLVSAGSMLWPHKSPGLKNGASGKLLNLGHKSAVTRGQQRARSHSGNVFGNETGPVCRRSESLVLSCEGVQARHNCANLQKGVGMTHHRLRDYSWGPEGYCLRLCHTEYWQPVYSGVTQGHALPSTHLYLWARDGRDFSQKASSQFRPFIWKNEGDERGATGPSGHPADSQPDSQAARPKDIRCQSMRQQNPEPQQTEQRQDHDFTLKHILQILQCR</sequence>
<comment type="caution">
    <text evidence="2">The sequence shown here is derived from an EMBL/GenBank/DDBJ whole genome shotgun (WGS) entry which is preliminary data.</text>
</comment>
<dbReference type="OrthoDB" id="8793205at2759"/>
<proteinExistence type="predicted"/>
<evidence type="ECO:0000313" key="3">
    <source>
        <dbReference type="Proteomes" id="UP001152622"/>
    </source>
</evidence>
<organism evidence="2 3">
    <name type="scientific">Synaphobranchus kaupii</name>
    <name type="common">Kaup's arrowtooth eel</name>
    <dbReference type="NCBI Taxonomy" id="118154"/>
    <lineage>
        <taxon>Eukaryota</taxon>
        <taxon>Metazoa</taxon>
        <taxon>Chordata</taxon>
        <taxon>Craniata</taxon>
        <taxon>Vertebrata</taxon>
        <taxon>Euteleostomi</taxon>
        <taxon>Actinopterygii</taxon>
        <taxon>Neopterygii</taxon>
        <taxon>Teleostei</taxon>
        <taxon>Anguilliformes</taxon>
        <taxon>Synaphobranchidae</taxon>
        <taxon>Synaphobranchus</taxon>
    </lineage>
</organism>
<dbReference type="AlphaFoldDB" id="A0A9Q1G667"/>
<accession>A0A9Q1G667</accession>
<name>A0A9Q1G667_SYNKA</name>
<protein>
    <submittedName>
        <fullName evidence="2">Uncharacterized protein</fullName>
    </submittedName>
</protein>
<evidence type="ECO:0000313" key="2">
    <source>
        <dbReference type="EMBL" id="KAJ8376105.1"/>
    </source>
</evidence>
<evidence type="ECO:0000256" key="1">
    <source>
        <dbReference type="SAM" id="MobiDB-lite"/>
    </source>
</evidence>
<gene>
    <name evidence="2" type="ORF">SKAU_G00066850</name>
</gene>
<dbReference type="Proteomes" id="UP001152622">
    <property type="component" value="Chromosome 2"/>
</dbReference>
<reference evidence="2" key="1">
    <citation type="journal article" date="2023" name="Science">
        <title>Genome structures resolve the early diversification of teleost fishes.</title>
        <authorList>
            <person name="Parey E."/>
            <person name="Louis A."/>
            <person name="Montfort J."/>
            <person name="Bouchez O."/>
            <person name="Roques C."/>
            <person name="Iampietro C."/>
            <person name="Lluch J."/>
            <person name="Castinel A."/>
            <person name="Donnadieu C."/>
            <person name="Desvignes T."/>
            <person name="Floi Bucao C."/>
            <person name="Jouanno E."/>
            <person name="Wen M."/>
            <person name="Mejri S."/>
            <person name="Dirks R."/>
            <person name="Jansen H."/>
            <person name="Henkel C."/>
            <person name="Chen W.J."/>
            <person name="Zahm M."/>
            <person name="Cabau C."/>
            <person name="Klopp C."/>
            <person name="Thompson A.W."/>
            <person name="Robinson-Rechavi M."/>
            <person name="Braasch I."/>
            <person name="Lecointre G."/>
            <person name="Bobe J."/>
            <person name="Postlethwait J.H."/>
            <person name="Berthelot C."/>
            <person name="Roest Crollius H."/>
            <person name="Guiguen Y."/>
        </authorList>
    </citation>
    <scope>NUCLEOTIDE SEQUENCE</scope>
    <source>
        <strain evidence="2">WJC10195</strain>
    </source>
</reference>
<feature type="region of interest" description="Disordered" evidence="1">
    <location>
        <begin position="278"/>
        <end position="329"/>
    </location>
</feature>
<dbReference type="EMBL" id="JAINUF010000002">
    <property type="protein sequence ID" value="KAJ8376105.1"/>
    <property type="molecule type" value="Genomic_DNA"/>
</dbReference>
<keyword evidence="3" id="KW-1185">Reference proteome</keyword>